<dbReference type="InterPro" id="IPR023828">
    <property type="entry name" value="Peptidase_S8_Ser-AS"/>
</dbReference>
<evidence type="ECO:0000256" key="12">
    <source>
        <dbReference type="ARBA" id="ARBA00038993"/>
    </source>
</evidence>
<dbReference type="EC" id="3.4.21.75" evidence="12"/>
<evidence type="ECO:0000256" key="2">
    <source>
        <dbReference type="ARBA" id="ARBA00005325"/>
    </source>
</evidence>
<dbReference type="PANTHER" id="PTHR42884">
    <property type="entry name" value="PROPROTEIN CONVERTASE SUBTILISIN/KEXIN-RELATED"/>
    <property type="match status" value="1"/>
</dbReference>
<feature type="active site" description="Charge relay system" evidence="13 14">
    <location>
        <position position="131"/>
    </location>
</feature>
<dbReference type="InterPro" id="IPR006212">
    <property type="entry name" value="Furin_repeat"/>
</dbReference>
<dbReference type="PROSITE" id="PS00137">
    <property type="entry name" value="SUBTILASE_HIS"/>
    <property type="match status" value="1"/>
</dbReference>
<evidence type="ECO:0000256" key="6">
    <source>
        <dbReference type="ARBA" id="ARBA00022801"/>
    </source>
</evidence>
<dbReference type="InterPro" id="IPR022398">
    <property type="entry name" value="Peptidase_S8_His-AS"/>
</dbReference>
<dbReference type="PRINTS" id="PR00723">
    <property type="entry name" value="SUBTILISIN"/>
</dbReference>
<evidence type="ECO:0000259" key="16">
    <source>
        <dbReference type="PROSITE" id="PS51829"/>
    </source>
</evidence>
<dbReference type="STRING" id="32264.T1KJ50"/>
<name>T1KJ50_TETUR</name>
<dbReference type="GO" id="GO:0000139">
    <property type="term" value="C:Golgi membrane"/>
    <property type="evidence" value="ECO:0007669"/>
    <property type="project" value="TreeGrafter"/>
</dbReference>
<dbReference type="Pfam" id="PF01483">
    <property type="entry name" value="P_proprotein"/>
    <property type="match status" value="1"/>
</dbReference>
<evidence type="ECO:0000313" key="18">
    <source>
        <dbReference type="Proteomes" id="UP000015104"/>
    </source>
</evidence>
<dbReference type="HOGENOM" id="CLU_002976_4_0_1"/>
<evidence type="ECO:0000256" key="7">
    <source>
        <dbReference type="ARBA" id="ARBA00022825"/>
    </source>
</evidence>
<sequence>MAESIAEKHGFTYLDHIIDNAYHFQHKRLVKRSIGPSTNTSLVDTIISEPLVTSVKQLKLNSRTKRDLLRLHSYERPLGGGGRTRSRLNFFDDPKWTQMWYLNRGQGLDMNVQKVWAMNITGRGVVVTILDDGLENDHPDLVANYDPAASYDVNNSDNDPSPRYDIIDSNRHGTRCAGEVAAMANNSNCAVGVAFNARVGGLRMLDGDVTDAVEARSLSFNRDHIDIYSASWGPDDDGKTVDGPGELATKAFIDGVQKGRRGLGSIFIWASGNGGREHDNCNCDGYTNSIWTLSISSATENGLVPWYSEACSSTLATTYSSGSNGERQIVTTDLHHSCTTTHTGTSASAPLAAGISALALEANPLLTWRDMQHIVVLTSRPANLHAKDWKTNGVGRNVSHSFGYGLMDAEAMVKVAKEWVTVPEQKICSVRSPPVDKLIPSKSHVELYLQVSCDGEVNFLEHVQAKVTLTATRRGDIHIYLTSPSGTKSNLLAQRPMDNSRSGFQNWPFMSVHTWGENPNGLWKLEVHNEGRYIYSRAYLKEWTLIMYGTTENPDRRTIKSSSSPSSETASPESTKPYYNDKLGNDLEKSYDDTNSNPSRTMNSDINGNSSTRKPYPQSGWFSGRYPIKQSGSLGNDKGLKKIKVQPMDNNDINLLSPINQNTQHNSVLGVIHGTREDKSSDESESFILGKSLNRGCILQDLSSQCLECSDNMVLINGICIDNCPEGYHRPKLLIKIGSETVRCSRCHYSCKTCDGPSDSNCTSCFPDAKLNYKGYCHPSTLVNQLITLERWYSTITRAHHNSHRKHHSSHHHSSLHHHSHRYSSAIFPYVDVPTHCGANDNRQRSASQRISSHEAREILHLSKKILSDQTSEDDL</sequence>
<dbReference type="EMBL" id="CAEY01000119">
    <property type="status" value="NOT_ANNOTATED_CDS"/>
    <property type="molecule type" value="Genomic_DNA"/>
</dbReference>
<evidence type="ECO:0000313" key="17">
    <source>
        <dbReference type="EnsemblMetazoa" id="tetur12g03780.1"/>
    </source>
</evidence>
<dbReference type="Gene3D" id="2.10.220.10">
    <property type="entry name" value="Hormone Receptor, Insulin-like Growth Factor Receptor 1, Chain A, domain 2"/>
    <property type="match status" value="1"/>
</dbReference>
<evidence type="ECO:0000256" key="5">
    <source>
        <dbReference type="ARBA" id="ARBA00022729"/>
    </source>
</evidence>
<dbReference type="GO" id="GO:0004252">
    <property type="term" value="F:serine-type endopeptidase activity"/>
    <property type="evidence" value="ECO:0007669"/>
    <property type="project" value="UniProtKB-UniRule"/>
</dbReference>
<dbReference type="SUPFAM" id="SSF54897">
    <property type="entry name" value="Protease propeptides/inhibitors"/>
    <property type="match status" value="1"/>
</dbReference>
<dbReference type="SUPFAM" id="SSF49785">
    <property type="entry name" value="Galactose-binding domain-like"/>
    <property type="match status" value="1"/>
</dbReference>
<dbReference type="Gene3D" id="3.30.70.850">
    <property type="entry name" value="Peptidase S8, pro-domain"/>
    <property type="match status" value="1"/>
</dbReference>
<dbReference type="Proteomes" id="UP000015104">
    <property type="component" value="Unassembled WGS sequence"/>
</dbReference>
<dbReference type="InterPro" id="IPR036852">
    <property type="entry name" value="Peptidase_S8/S53_dom_sf"/>
</dbReference>
<dbReference type="Pfam" id="PF16470">
    <property type="entry name" value="S8_pro-domain"/>
    <property type="match status" value="1"/>
</dbReference>
<dbReference type="SUPFAM" id="SSF57184">
    <property type="entry name" value="Growth factor receptor domain"/>
    <property type="match status" value="1"/>
</dbReference>
<protein>
    <recommendedName>
        <fullName evidence="12">furin</fullName>
        <ecNumber evidence="12">3.4.21.75</ecNumber>
    </recommendedName>
</protein>
<keyword evidence="3 14" id="KW-0645">Protease</keyword>
<comment type="similarity">
    <text evidence="2">Belongs to the peptidase S8 family. Furin subfamily.</text>
</comment>
<keyword evidence="9" id="KW-1015">Disulfide bond</keyword>
<dbReference type="SMART" id="SM00261">
    <property type="entry name" value="FU"/>
    <property type="match status" value="2"/>
</dbReference>
<dbReference type="PROSITE" id="PS00136">
    <property type="entry name" value="SUBTILASE_ASP"/>
    <property type="match status" value="1"/>
</dbReference>
<keyword evidence="8" id="KW-0865">Zymogen</keyword>
<feature type="active site" description="Charge relay system" evidence="13 14">
    <location>
        <position position="346"/>
    </location>
</feature>
<dbReference type="CDD" id="cd00064">
    <property type="entry name" value="FU"/>
    <property type="match status" value="1"/>
</dbReference>
<feature type="active site" description="Charge relay system" evidence="13 14">
    <location>
        <position position="172"/>
    </location>
</feature>
<dbReference type="eggNOG" id="KOG3525">
    <property type="taxonomic scope" value="Eukaryota"/>
</dbReference>
<dbReference type="EnsemblMetazoa" id="tetur12g03780.1">
    <property type="protein sequence ID" value="tetur12g03780.1"/>
    <property type="gene ID" value="tetur12g03780"/>
</dbReference>
<dbReference type="Gene3D" id="2.60.120.260">
    <property type="entry name" value="Galactose-binding domain-like"/>
    <property type="match status" value="1"/>
</dbReference>
<dbReference type="InterPro" id="IPR000209">
    <property type="entry name" value="Peptidase_S8/S53_dom"/>
</dbReference>
<evidence type="ECO:0000256" key="15">
    <source>
        <dbReference type="SAM" id="MobiDB-lite"/>
    </source>
</evidence>
<keyword evidence="10" id="KW-0325">Glycoprotein</keyword>
<dbReference type="InterPro" id="IPR023827">
    <property type="entry name" value="Peptidase_S8_Asp-AS"/>
</dbReference>
<reference evidence="17" key="2">
    <citation type="submission" date="2015-06" db="UniProtKB">
        <authorList>
            <consortium name="EnsemblMetazoa"/>
        </authorList>
    </citation>
    <scope>IDENTIFICATION</scope>
</reference>
<comment type="cofactor">
    <cofactor evidence="1">
        <name>Ca(2+)</name>
        <dbReference type="ChEBI" id="CHEBI:29108"/>
    </cofactor>
</comment>
<feature type="compositionally biased region" description="Basic and acidic residues" evidence="15">
    <location>
        <begin position="583"/>
        <end position="592"/>
    </location>
</feature>
<organism evidence="17 18">
    <name type="scientific">Tetranychus urticae</name>
    <name type="common">Two-spotted spider mite</name>
    <dbReference type="NCBI Taxonomy" id="32264"/>
    <lineage>
        <taxon>Eukaryota</taxon>
        <taxon>Metazoa</taxon>
        <taxon>Ecdysozoa</taxon>
        <taxon>Arthropoda</taxon>
        <taxon>Chelicerata</taxon>
        <taxon>Arachnida</taxon>
        <taxon>Acari</taxon>
        <taxon>Acariformes</taxon>
        <taxon>Trombidiformes</taxon>
        <taxon>Prostigmata</taxon>
        <taxon>Eleutherengona</taxon>
        <taxon>Raphignathae</taxon>
        <taxon>Tetranychoidea</taxon>
        <taxon>Tetranychidae</taxon>
        <taxon>Tetranychus</taxon>
    </lineage>
</organism>
<evidence type="ECO:0000256" key="8">
    <source>
        <dbReference type="ARBA" id="ARBA00023145"/>
    </source>
</evidence>
<accession>T1KJ50</accession>
<dbReference type="AlphaFoldDB" id="T1KJ50"/>
<dbReference type="InterPro" id="IPR009030">
    <property type="entry name" value="Growth_fac_rcpt_cys_sf"/>
</dbReference>
<dbReference type="Pfam" id="PF00082">
    <property type="entry name" value="Peptidase_S8"/>
    <property type="match status" value="1"/>
</dbReference>
<dbReference type="InterPro" id="IPR002884">
    <property type="entry name" value="P_dom"/>
</dbReference>
<evidence type="ECO:0000256" key="10">
    <source>
        <dbReference type="ARBA" id="ARBA00023180"/>
    </source>
</evidence>
<dbReference type="PROSITE" id="PS51892">
    <property type="entry name" value="SUBTILASE"/>
    <property type="match status" value="1"/>
</dbReference>
<dbReference type="InterPro" id="IPR032815">
    <property type="entry name" value="S8_pro-domain"/>
</dbReference>
<dbReference type="PROSITE" id="PS51829">
    <property type="entry name" value="P_HOMO_B"/>
    <property type="match status" value="1"/>
</dbReference>
<dbReference type="Gene3D" id="3.40.50.200">
    <property type="entry name" value="Peptidase S8/S53 domain"/>
    <property type="match status" value="1"/>
</dbReference>
<feature type="compositionally biased region" description="Polar residues" evidence="15">
    <location>
        <begin position="593"/>
        <end position="613"/>
    </location>
</feature>
<dbReference type="PROSITE" id="PS00138">
    <property type="entry name" value="SUBTILASE_SER"/>
    <property type="match status" value="1"/>
</dbReference>
<comment type="catalytic activity">
    <reaction evidence="11">
        <text>Release of mature proteins from their proproteins by cleavage of -Arg-Xaa-Yaa-Arg-|-Zaa- bonds, where Xaa can be any amino acid and Yaa is Arg or Lys. Releases albumin, complement component C3 and von Willebrand factor from their respective precursors.</text>
        <dbReference type="EC" id="3.4.21.75"/>
    </reaction>
</comment>
<evidence type="ECO:0000256" key="13">
    <source>
        <dbReference type="PIRSR" id="PIRSR615500-1"/>
    </source>
</evidence>
<dbReference type="SUPFAM" id="SSF52743">
    <property type="entry name" value="Subtilisin-like"/>
    <property type="match status" value="1"/>
</dbReference>
<dbReference type="InterPro" id="IPR038466">
    <property type="entry name" value="S8_pro-domain_sf"/>
</dbReference>
<dbReference type="FunFam" id="2.60.120.260:FF:000006">
    <property type="entry name" value="Proprotein convertase subtilisin/kexin type 5"/>
    <property type="match status" value="1"/>
</dbReference>
<evidence type="ECO:0000256" key="4">
    <source>
        <dbReference type="ARBA" id="ARBA00022685"/>
    </source>
</evidence>
<keyword evidence="18" id="KW-1185">Reference proteome</keyword>
<evidence type="ECO:0000256" key="9">
    <source>
        <dbReference type="ARBA" id="ARBA00023157"/>
    </source>
</evidence>
<evidence type="ECO:0000256" key="14">
    <source>
        <dbReference type="PROSITE-ProRule" id="PRU01240"/>
    </source>
</evidence>
<dbReference type="CDD" id="cd04059">
    <property type="entry name" value="Peptidases_S8_Protein_convertases_Kexins_Furin-like"/>
    <property type="match status" value="1"/>
</dbReference>
<keyword evidence="6 14" id="KW-0378">Hydrolase</keyword>
<feature type="domain" description="P/Homo B" evidence="16">
    <location>
        <begin position="421"/>
        <end position="553"/>
    </location>
</feature>
<keyword evidence="5" id="KW-0732">Signal</keyword>
<dbReference type="InterPro" id="IPR034182">
    <property type="entry name" value="Kexin/furin"/>
</dbReference>
<dbReference type="PANTHER" id="PTHR42884:SF3">
    <property type="entry name" value="FURIN-LIKE PROTEASE 1, ISOFORMS 1_1-X_2"/>
    <property type="match status" value="1"/>
</dbReference>
<evidence type="ECO:0000256" key="1">
    <source>
        <dbReference type="ARBA" id="ARBA00001913"/>
    </source>
</evidence>
<reference evidence="18" key="1">
    <citation type="submission" date="2011-08" db="EMBL/GenBank/DDBJ databases">
        <authorList>
            <person name="Rombauts S."/>
        </authorList>
    </citation>
    <scope>NUCLEOTIDE SEQUENCE</scope>
    <source>
        <strain evidence="18">London</strain>
    </source>
</reference>
<feature type="region of interest" description="Disordered" evidence="15">
    <location>
        <begin position="554"/>
        <end position="637"/>
    </location>
</feature>
<dbReference type="GO" id="GO:0016486">
    <property type="term" value="P:peptide hormone processing"/>
    <property type="evidence" value="ECO:0007669"/>
    <property type="project" value="TreeGrafter"/>
</dbReference>
<dbReference type="FunFam" id="3.40.50.200:FF:000001">
    <property type="entry name" value="Furin 2, isoform B"/>
    <property type="match status" value="1"/>
</dbReference>
<evidence type="ECO:0000256" key="3">
    <source>
        <dbReference type="ARBA" id="ARBA00022670"/>
    </source>
</evidence>
<keyword evidence="4" id="KW-0165">Cleavage on pair of basic residues</keyword>
<dbReference type="InterPro" id="IPR015500">
    <property type="entry name" value="Peptidase_S8_subtilisin-rel"/>
</dbReference>
<dbReference type="GO" id="GO:0005802">
    <property type="term" value="C:trans-Golgi network"/>
    <property type="evidence" value="ECO:0007669"/>
    <property type="project" value="TreeGrafter"/>
</dbReference>
<keyword evidence="7 14" id="KW-0720">Serine protease</keyword>
<evidence type="ECO:0000256" key="11">
    <source>
        <dbReference type="ARBA" id="ARBA00035756"/>
    </source>
</evidence>
<proteinExistence type="inferred from homology"/>
<dbReference type="InterPro" id="IPR008979">
    <property type="entry name" value="Galactose-bd-like_sf"/>
</dbReference>
<feature type="compositionally biased region" description="Low complexity" evidence="15">
    <location>
        <begin position="561"/>
        <end position="575"/>
    </location>
</feature>